<proteinExistence type="predicted"/>
<keyword evidence="1" id="KW-0805">Transcription regulation</keyword>
<feature type="domain" description="HTH bat-type" evidence="3">
    <location>
        <begin position="158"/>
        <end position="208"/>
    </location>
</feature>
<reference evidence="6" key="1">
    <citation type="submission" date="2016-10" db="EMBL/GenBank/DDBJ databases">
        <authorList>
            <person name="Varghese N."/>
            <person name="Submissions S."/>
        </authorList>
    </citation>
    <scope>NUCLEOTIDE SEQUENCE [LARGE SCALE GENOMIC DNA]</scope>
    <source>
        <strain evidence="6">CGMCC 1.10121</strain>
    </source>
</reference>
<dbReference type="Pfam" id="PF15915">
    <property type="entry name" value="BAT"/>
    <property type="match status" value="1"/>
</dbReference>
<evidence type="ECO:0000259" key="4">
    <source>
        <dbReference type="Pfam" id="PF15915"/>
    </source>
</evidence>
<sequence length="233" mass="26037">MSIIVEFSLDTTDFLFGSVLAPVEEMSIDLEAIVPTGNLILPYFWATGKDFEAFERHVLDDPDVGGITQLDRVDDTALYRVEWASDLDGVIHLLAETNAVILEGTSSDRTWFFRVRFPSHDQVADFYNYCSEQSIKLHVESVYTLQEASRAGRKFELSQPQREALVLAIEKGYFSVPRKTNLSEIAADLGISQQAASKNVRRGAEKVLRACMLEHVGTTGRPEEENTDTAGDK</sequence>
<evidence type="ECO:0000256" key="1">
    <source>
        <dbReference type="ARBA" id="ARBA00023015"/>
    </source>
</evidence>
<dbReference type="InterPro" id="IPR007050">
    <property type="entry name" value="HTH_bacterioopsin"/>
</dbReference>
<dbReference type="EMBL" id="FODV01000004">
    <property type="protein sequence ID" value="SEO68154.1"/>
    <property type="molecule type" value="Genomic_DNA"/>
</dbReference>
<evidence type="ECO:0000259" key="3">
    <source>
        <dbReference type="Pfam" id="PF04967"/>
    </source>
</evidence>
<dbReference type="InterPro" id="IPR031803">
    <property type="entry name" value="BAT_GAF/HTH-assoc"/>
</dbReference>
<accession>A0A1H8RPR2</accession>
<evidence type="ECO:0000256" key="2">
    <source>
        <dbReference type="ARBA" id="ARBA00023163"/>
    </source>
</evidence>
<feature type="domain" description="Bacterioopsin transcriptional activator GAF and HTH associated" evidence="4">
    <location>
        <begin position="5"/>
        <end position="146"/>
    </location>
</feature>
<evidence type="ECO:0008006" key="7">
    <source>
        <dbReference type="Google" id="ProtNLM"/>
    </source>
</evidence>
<dbReference type="Pfam" id="PF04967">
    <property type="entry name" value="HTH_10"/>
    <property type="match status" value="1"/>
</dbReference>
<dbReference type="PANTHER" id="PTHR34236:SF1">
    <property type="entry name" value="DIMETHYL SULFOXIDE REDUCTASE TRANSCRIPTIONAL ACTIVATOR"/>
    <property type="match status" value="1"/>
</dbReference>
<evidence type="ECO:0000313" key="6">
    <source>
        <dbReference type="Proteomes" id="UP000199126"/>
    </source>
</evidence>
<evidence type="ECO:0000313" key="5">
    <source>
        <dbReference type="EMBL" id="SEO68154.1"/>
    </source>
</evidence>
<dbReference type="AlphaFoldDB" id="A0A1H8RPR2"/>
<name>A0A1H8RPR2_9EURY</name>
<dbReference type="Proteomes" id="UP000199126">
    <property type="component" value="Unassembled WGS sequence"/>
</dbReference>
<dbReference type="PANTHER" id="PTHR34236">
    <property type="entry name" value="DIMETHYL SULFOXIDE REDUCTASE TRANSCRIPTIONAL ACTIVATOR"/>
    <property type="match status" value="1"/>
</dbReference>
<dbReference type="SUPFAM" id="SSF88659">
    <property type="entry name" value="Sigma3 and sigma4 domains of RNA polymerase sigma factors"/>
    <property type="match status" value="1"/>
</dbReference>
<keyword evidence="6" id="KW-1185">Reference proteome</keyword>
<keyword evidence="2" id="KW-0804">Transcription</keyword>
<protein>
    <recommendedName>
        <fullName evidence="7">GAF and HTH_10 associated domain-containing protein</fullName>
    </recommendedName>
</protein>
<dbReference type="InterPro" id="IPR013324">
    <property type="entry name" value="RNA_pol_sigma_r3/r4-like"/>
</dbReference>
<organism evidence="5 6">
    <name type="scientific">Halogranum amylolyticum</name>
    <dbReference type="NCBI Taxonomy" id="660520"/>
    <lineage>
        <taxon>Archaea</taxon>
        <taxon>Methanobacteriati</taxon>
        <taxon>Methanobacteriota</taxon>
        <taxon>Stenosarchaea group</taxon>
        <taxon>Halobacteria</taxon>
        <taxon>Halobacteriales</taxon>
        <taxon>Haloferacaceae</taxon>
    </lineage>
</organism>
<dbReference type="OrthoDB" id="194721at2157"/>
<gene>
    <name evidence="5" type="ORF">SAMN04487948_104151</name>
</gene>
<dbReference type="RefSeq" id="WP_089823334.1">
    <property type="nucleotide sequence ID" value="NZ_FODV01000004.1"/>
</dbReference>